<dbReference type="RefSeq" id="WP_203528996.1">
    <property type="nucleotide sequence ID" value="NZ_CP083375.1"/>
</dbReference>
<evidence type="ECO:0000256" key="3">
    <source>
        <dbReference type="ARBA" id="ARBA00013208"/>
    </source>
</evidence>
<dbReference type="Pfam" id="PF10502">
    <property type="entry name" value="Peptidase_S26"/>
    <property type="match status" value="1"/>
</dbReference>
<dbReference type="PANTHER" id="PTHR43390">
    <property type="entry name" value="SIGNAL PEPTIDASE I"/>
    <property type="match status" value="1"/>
</dbReference>
<dbReference type="PROSITE" id="PS00761">
    <property type="entry name" value="SPASE_I_3"/>
    <property type="match status" value="1"/>
</dbReference>
<evidence type="ECO:0000256" key="1">
    <source>
        <dbReference type="ARBA" id="ARBA00000677"/>
    </source>
</evidence>
<reference evidence="9 10" key="1">
    <citation type="submission" date="2020-01" db="EMBL/GenBank/DDBJ databases">
        <title>Draft genome assembly of Ensifer adhaerens T173.</title>
        <authorList>
            <person name="Craig J.E."/>
            <person name="Stinchcombe J.R."/>
        </authorList>
    </citation>
    <scope>NUCLEOTIDE SEQUENCE [LARGE SCALE GENOMIC DNA]</scope>
    <source>
        <strain evidence="9 10">T173</strain>
    </source>
</reference>
<dbReference type="SUPFAM" id="SSF51306">
    <property type="entry name" value="LexA/Signal peptidase"/>
    <property type="match status" value="1"/>
</dbReference>
<evidence type="ECO:0000313" key="9">
    <source>
        <dbReference type="EMBL" id="MBM3094054.1"/>
    </source>
</evidence>
<comment type="similarity">
    <text evidence="2 6">Belongs to the peptidase S26 family.</text>
</comment>
<dbReference type="EMBL" id="WXFA01000021">
    <property type="protein sequence ID" value="MBM3094054.1"/>
    <property type="molecule type" value="Genomic_DNA"/>
</dbReference>
<dbReference type="GO" id="GO:0016020">
    <property type="term" value="C:membrane"/>
    <property type="evidence" value="ECO:0007669"/>
    <property type="project" value="UniProtKB-SubCell"/>
</dbReference>
<dbReference type="Gene3D" id="2.10.109.10">
    <property type="entry name" value="Umud Fragment, subunit A"/>
    <property type="match status" value="1"/>
</dbReference>
<dbReference type="GO" id="GO:0004252">
    <property type="term" value="F:serine-type endopeptidase activity"/>
    <property type="evidence" value="ECO:0007669"/>
    <property type="project" value="InterPro"/>
</dbReference>
<dbReference type="InterPro" id="IPR019533">
    <property type="entry name" value="Peptidase_S26"/>
</dbReference>
<evidence type="ECO:0000256" key="7">
    <source>
        <dbReference type="SAM" id="SignalP"/>
    </source>
</evidence>
<evidence type="ECO:0000313" key="10">
    <source>
        <dbReference type="Proteomes" id="UP000744980"/>
    </source>
</evidence>
<keyword evidence="10" id="KW-1185">Reference proteome</keyword>
<feature type="domain" description="Peptidase S26" evidence="8">
    <location>
        <begin position="95"/>
        <end position="260"/>
    </location>
</feature>
<evidence type="ECO:0000256" key="4">
    <source>
        <dbReference type="ARBA" id="ARBA00019232"/>
    </source>
</evidence>
<comment type="caution">
    <text evidence="9">The sequence shown here is derived from an EMBL/GenBank/DDBJ whole genome shotgun (WGS) entry which is preliminary data.</text>
</comment>
<dbReference type="Proteomes" id="UP000744980">
    <property type="component" value="Unassembled WGS sequence"/>
</dbReference>
<dbReference type="EC" id="3.4.21.89" evidence="3 6"/>
<accession>A0AAW4FRW7</accession>
<comment type="catalytic activity">
    <reaction evidence="1 6">
        <text>Cleavage of hydrophobic, N-terminal signal or leader sequences from secreted and periplasmic proteins.</text>
        <dbReference type="EC" id="3.4.21.89"/>
    </reaction>
</comment>
<organism evidence="9 10">
    <name type="scientific">Ensifer canadensis</name>
    <dbReference type="NCBI Taxonomy" id="555315"/>
    <lineage>
        <taxon>Bacteria</taxon>
        <taxon>Pseudomonadati</taxon>
        <taxon>Pseudomonadota</taxon>
        <taxon>Alphaproteobacteria</taxon>
        <taxon>Hyphomicrobiales</taxon>
        <taxon>Rhizobiaceae</taxon>
        <taxon>Sinorhizobium/Ensifer group</taxon>
        <taxon>Ensifer</taxon>
    </lineage>
</organism>
<protein>
    <recommendedName>
        <fullName evidence="4 6">Signal peptidase I</fullName>
        <ecNumber evidence="3 6">3.4.21.89</ecNumber>
    </recommendedName>
</protein>
<dbReference type="CDD" id="cd06530">
    <property type="entry name" value="S26_SPase_I"/>
    <property type="match status" value="1"/>
</dbReference>
<comment type="subcellular location">
    <subcellularLocation>
        <location evidence="6">Membrane</location>
        <topology evidence="6">Single-pass type II membrane protein</topology>
    </subcellularLocation>
</comment>
<sequence length="275" mass="29736">MRSPQLTTSIATLLLSIPLAVVAFAPVALAETERESAARTLVEPAYPIWLAQANAWTTDMRLLKSMTEHAIGGLAALLPADCDVARMKRDICGIKLFNVPSSSMSPTVQESEMIAAQVLDYNPVRRGDIIVHKARFQGGDETVALTRIIGLPGETVKMRNGHVFINGKGMIAAATGQVIKEEFVSGEVYRETTPEGRSYATLLSPKTPPGVVNDFGPVTLPEDSYFVLGDNRDSSVDSRYPHDFNGDGLVRKESILGVTLSVLVSKDPDRVGKQL</sequence>
<name>A0AAW4FRW7_9HYPH</name>
<dbReference type="InterPro" id="IPR019758">
    <property type="entry name" value="Pept_S26A_signal_pept_1_CS"/>
</dbReference>
<proteinExistence type="inferred from homology"/>
<dbReference type="NCBIfam" id="TIGR02227">
    <property type="entry name" value="sigpep_I_bact"/>
    <property type="match status" value="1"/>
</dbReference>
<keyword evidence="6" id="KW-0645">Protease</keyword>
<feature type="signal peptide" evidence="7">
    <location>
        <begin position="1"/>
        <end position="30"/>
    </location>
</feature>
<dbReference type="InterPro" id="IPR036286">
    <property type="entry name" value="LexA/Signal_pep-like_sf"/>
</dbReference>
<dbReference type="PRINTS" id="PR00727">
    <property type="entry name" value="LEADERPTASE"/>
</dbReference>
<evidence type="ECO:0000256" key="6">
    <source>
        <dbReference type="RuleBase" id="RU362042"/>
    </source>
</evidence>
<dbReference type="GO" id="GO:0006465">
    <property type="term" value="P:signal peptide processing"/>
    <property type="evidence" value="ECO:0007669"/>
    <property type="project" value="InterPro"/>
</dbReference>
<keyword evidence="7" id="KW-0732">Signal</keyword>
<dbReference type="GO" id="GO:0009003">
    <property type="term" value="F:signal peptidase activity"/>
    <property type="evidence" value="ECO:0007669"/>
    <property type="project" value="UniProtKB-EC"/>
</dbReference>
<feature type="chain" id="PRO_5043789478" description="Signal peptidase I" evidence="7">
    <location>
        <begin position="31"/>
        <end position="275"/>
    </location>
</feature>
<keyword evidence="5 6" id="KW-0378">Hydrolase</keyword>
<dbReference type="PANTHER" id="PTHR43390:SF1">
    <property type="entry name" value="CHLOROPLAST PROCESSING PEPTIDASE"/>
    <property type="match status" value="1"/>
</dbReference>
<evidence type="ECO:0000256" key="2">
    <source>
        <dbReference type="ARBA" id="ARBA00009370"/>
    </source>
</evidence>
<evidence type="ECO:0000259" key="8">
    <source>
        <dbReference type="Pfam" id="PF10502"/>
    </source>
</evidence>
<evidence type="ECO:0000256" key="5">
    <source>
        <dbReference type="ARBA" id="ARBA00022801"/>
    </source>
</evidence>
<dbReference type="InterPro" id="IPR000223">
    <property type="entry name" value="Pept_S26A_signal_pept_1"/>
</dbReference>
<gene>
    <name evidence="9" type="primary">lepB</name>
    <name evidence="9" type="ORF">GFB56_25225</name>
</gene>
<dbReference type="AlphaFoldDB" id="A0AAW4FRW7"/>